<dbReference type="Proteomes" id="UP000606499">
    <property type="component" value="Unassembled WGS sequence"/>
</dbReference>
<gene>
    <name evidence="6" type="ORF">H8S45_11545</name>
</gene>
<dbReference type="AlphaFoldDB" id="A0A923RWK4"/>
<dbReference type="EMBL" id="JACOPL010000011">
    <property type="protein sequence ID" value="MBC5726088.1"/>
    <property type="molecule type" value="Genomic_DNA"/>
</dbReference>
<keyword evidence="3" id="KW-0479">Metal-binding</keyword>
<evidence type="ECO:0000256" key="4">
    <source>
        <dbReference type="ARBA" id="ARBA00023004"/>
    </source>
</evidence>
<dbReference type="Gene3D" id="3.40.50.11890">
    <property type="match status" value="1"/>
</dbReference>
<proteinExistence type="inferred from homology"/>
<evidence type="ECO:0000256" key="5">
    <source>
        <dbReference type="ARBA" id="ARBA00023014"/>
    </source>
</evidence>
<comment type="similarity">
    <text evidence="2">Belongs to the FldB/FldC dehydratase alpha/beta subunit family.</text>
</comment>
<dbReference type="GO" id="GO:0046872">
    <property type="term" value="F:metal ion binding"/>
    <property type="evidence" value="ECO:0007669"/>
    <property type="project" value="UniProtKB-KW"/>
</dbReference>
<dbReference type="Gene3D" id="3.40.50.11900">
    <property type="match status" value="1"/>
</dbReference>
<name>A0A923RWK4_9FIRM</name>
<dbReference type="PANTHER" id="PTHR30548">
    <property type="entry name" value="2-HYDROXYGLUTARYL-COA DEHYDRATASE, D-COMPONENT-RELATED"/>
    <property type="match status" value="1"/>
</dbReference>
<dbReference type="InterPro" id="IPR010327">
    <property type="entry name" value="FldB/FldC_alpha/beta"/>
</dbReference>
<keyword evidence="7" id="KW-1185">Reference proteome</keyword>
<evidence type="ECO:0000256" key="2">
    <source>
        <dbReference type="ARBA" id="ARBA00005806"/>
    </source>
</evidence>
<evidence type="ECO:0000313" key="7">
    <source>
        <dbReference type="Proteomes" id="UP000606499"/>
    </source>
</evidence>
<protein>
    <submittedName>
        <fullName evidence="6">2-hydroxyacyl-CoA dehydratase</fullName>
    </submittedName>
</protein>
<keyword evidence="4" id="KW-0408">Iron</keyword>
<dbReference type="PANTHER" id="PTHR30548:SF4">
    <property type="entry name" value="SUBUNIT OF OXYGEN-SENSITIVE 2-HYDROXYISOCAPROYL-COA DEHYDRATASE"/>
    <property type="match status" value="1"/>
</dbReference>
<dbReference type="RefSeq" id="WP_054327916.1">
    <property type="nucleotide sequence ID" value="NZ_JACOPL010000011.1"/>
</dbReference>
<evidence type="ECO:0000313" key="6">
    <source>
        <dbReference type="EMBL" id="MBC5726088.1"/>
    </source>
</evidence>
<evidence type="ECO:0000256" key="3">
    <source>
        <dbReference type="ARBA" id="ARBA00022723"/>
    </source>
</evidence>
<dbReference type="Pfam" id="PF06050">
    <property type="entry name" value="HGD-D"/>
    <property type="match status" value="1"/>
</dbReference>
<accession>A0A923RWK4</accession>
<comment type="cofactor">
    <cofactor evidence="1">
        <name>[4Fe-4S] cluster</name>
        <dbReference type="ChEBI" id="CHEBI:49883"/>
    </cofactor>
</comment>
<dbReference type="GO" id="GO:0051536">
    <property type="term" value="F:iron-sulfur cluster binding"/>
    <property type="evidence" value="ECO:0007669"/>
    <property type="project" value="UniProtKB-KW"/>
</dbReference>
<comment type="caution">
    <text evidence="6">The sequence shown here is derived from an EMBL/GenBank/DDBJ whole genome shotgun (WGS) entry which is preliminary data.</text>
</comment>
<reference evidence="6" key="1">
    <citation type="submission" date="2020-08" db="EMBL/GenBank/DDBJ databases">
        <title>Genome public.</title>
        <authorList>
            <person name="Liu C."/>
            <person name="Sun Q."/>
        </authorList>
    </citation>
    <scope>NUCLEOTIDE SEQUENCE</scope>
    <source>
        <strain evidence="6">NSJ-28</strain>
    </source>
</reference>
<dbReference type="GO" id="GO:0016836">
    <property type="term" value="F:hydro-lyase activity"/>
    <property type="evidence" value="ECO:0007669"/>
    <property type="project" value="UniProtKB-ARBA"/>
</dbReference>
<evidence type="ECO:0000256" key="1">
    <source>
        <dbReference type="ARBA" id="ARBA00001966"/>
    </source>
</evidence>
<keyword evidence="5" id="KW-0411">Iron-sulfur</keyword>
<organism evidence="6 7">
    <name type="scientific">Agathobaculum faecis</name>
    <dbReference type="NCBI Taxonomy" id="2763013"/>
    <lineage>
        <taxon>Bacteria</taxon>
        <taxon>Bacillati</taxon>
        <taxon>Bacillota</taxon>
        <taxon>Clostridia</taxon>
        <taxon>Eubacteriales</taxon>
        <taxon>Butyricicoccaceae</taxon>
        <taxon>Agathobaculum</taxon>
    </lineage>
</organism>
<sequence>MSETTEVKKPKRPLPKSRVMLNALVDSIYQAAWDAEAKGEPVGWSTSIFPQELCATFDVPVLYPENNAAGVAARHDSPRFIATSEGELGYSNDICSYARLSIGMAHQMANDPNYEPPSVQRMPRPTFLLCATNSCFELLKWYECLSRELDIPIFMQDCLFNYTDAKPAKHWIAYGRSQIEHNIHRMEEFFGKKFDWDKFLELQKISVENARLFDECVLMNDRNPAPLNGFDLFNYMAPMVVARSRRETTEVLLQLKREIQEHIDNGTTTFGTSPQEYRVDWEGIACWPNLGFNLKTMKKYGVNCVTNGYVGAWSLHYTPGNLDEMAEQYMLSSTNVVNTTTMMGKRADVANHFQCNGMFCHINRSCKFMTYQMTCGREIVEEKCGIPVVFFDGDQADPTIFNEAQFETRLQSLVDVMKANKEAEQ</sequence>